<dbReference type="Proteomes" id="UP000814243">
    <property type="component" value="Unassembled WGS sequence"/>
</dbReference>
<proteinExistence type="predicted"/>
<protein>
    <recommendedName>
        <fullName evidence="1">PiggyBac transposable element-derived protein domain-containing protein</fullName>
    </recommendedName>
</protein>
<sequence>MSSLTVWYLAKGIDLNTISEDFLIGRSTAYDIVKHTCIQLGKNCKIPTQKDYNKEAVPRGTYEEQVAIYEGVDISVTCWKDNKQVVLASTYVGAEPAGSVSRYDKKQKRMIEITCPKIIKDYNAHMGGVDLMDSFLGRYRIRVKSRKWYIRLFYHMLDMATINSWVLYKKANKNRSQKLMSLADFRSELANTLCLYKSSEIVRRGRLSTQSIDREIRGKKTQGTYEASPK</sequence>
<dbReference type="Pfam" id="PF13843">
    <property type="entry name" value="DDE_Tnp_1_7"/>
    <property type="match status" value="1"/>
</dbReference>
<gene>
    <name evidence="2" type="ORF">HF086_001086</name>
</gene>
<reference evidence="2" key="1">
    <citation type="journal article" date="2021" name="G3 (Bethesda)">
        <title>Genome and transcriptome analysis of the beet armyworm Spodoptera exigua reveals targets for pest control. .</title>
        <authorList>
            <person name="Simon S."/>
            <person name="Breeschoten T."/>
            <person name="Jansen H.J."/>
            <person name="Dirks R.P."/>
            <person name="Schranz M.E."/>
            <person name="Ros V.I.D."/>
        </authorList>
    </citation>
    <scope>NUCLEOTIDE SEQUENCE</scope>
    <source>
        <strain evidence="2">TB_SE_WUR_2020</strain>
    </source>
</reference>
<evidence type="ECO:0000313" key="3">
    <source>
        <dbReference type="Proteomes" id="UP000814243"/>
    </source>
</evidence>
<dbReference type="PANTHER" id="PTHR47272">
    <property type="entry name" value="DDE_TNP_1_7 DOMAIN-CONTAINING PROTEIN"/>
    <property type="match status" value="1"/>
</dbReference>
<dbReference type="PANTHER" id="PTHR47272:SF2">
    <property type="entry name" value="PIGGYBAC TRANSPOSABLE ELEMENT-DERIVED PROTEIN 3-LIKE"/>
    <property type="match status" value="1"/>
</dbReference>
<accession>A0A922M6A9</accession>
<dbReference type="EMBL" id="JACEFF010000775">
    <property type="protein sequence ID" value="KAH9631151.1"/>
    <property type="molecule type" value="Genomic_DNA"/>
</dbReference>
<name>A0A922M6A9_SPOEX</name>
<dbReference type="InterPro" id="IPR029526">
    <property type="entry name" value="PGBD"/>
</dbReference>
<dbReference type="AlphaFoldDB" id="A0A922M6A9"/>
<organism evidence="2 3">
    <name type="scientific">Spodoptera exigua</name>
    <name type="common">Beet armyworm</name>
    <name type="synonym">Noctua fulgens</name>
    <dbReference type="NCBI Taxonomy" id="7107"/>
    <lineage>
        <taxon>Eukaryota</taxon>
        <taxon>Metazoa</taxon>
        <taxon>Ecdysozoa</taxon>
        <taxon>Arthropoda</taxon>
        <taxon>Hexapoda</taxon>
        <taxon>Insecta</taxon>
        <taxon>Pterygota</taxon>
        <taxon>Neoptera</taxon>
        <taxon>Endopterygota</taxon>
        <taxon>Lepidoptera</taxon>
        <taxon>Glossata</taxon>
        <taxon>Ditrysia</taxon>
        <taxon>Noctuoidea</taxon>
        <taxon>Noctuidae</taxon>
        <taxon>Amphipyrinae</taxon>
        <taxon>Spodoptera</taxon>
    </lineage>
</organism>
<evidence type="ECO:0000313" key="2">
    <source>
        <dbReference type="EMBL" id="KAH9631151.1"/>
    </source>
</evidence>
<feature type="domain" description="PiggyBac transposable element-derived protein" evidence="1">
    <location>
        <begin position="64"/>
        <end position="165"/>
    </location>
</feature>
<evidence type="ECO:0000259" key="1">
    <source>
        <dbReference type="Pfam" id="PF13843"/>
    </source>
</evidence>
<comment type="caution">
    <text evidence="2">The sequence shown here is derived from an EMBL/GenBank/DDBJ whole genome shotgun (WGS) entry which is preliminary data.</text>
</comment>